<reference evidence="2" key="1">
    <citation type="submission" date="2019-02" db="EMBL/GenBank/DDBJ databases">
        <authorList>
            <person name="Gruber-Vodicka R. H."/>
            <person name="Seah K. B. B."/>
        </authorList>
    </citation>
    <scope>NUCLEOTIDE SEQUENCE</scope>
    <source>
        <strain evidence="4">BECK_S127</strain>
        <strain evidence="3">BECK_S1320</strain>
        <strain evidence="2">BECK_S1321</strain>
    </source>
</reference>
<dbReference type="PANTHER" id="PTHR32182">
    <property type="entry name" value="DNA REPLICATION AND REPAIR PROTEIN RECF"/>
    <property type="match status" value="1"/>
</dbReference>
<accession>A0A450YTQ1</accession>
<dbReference type="SUPFAM" id="SSF52540">
    <property type="entry name" value="P-loop containing nucleoside triphosphate hydrolases"/>
    <property type="match status" value="1"/>
</dbReference>
<feature type="domain" description="Endonuclease GajA/Old nuclease/RecF-like AAA" evidence="1">
    <location>
        <begin position="1"/>
        <end position="54"/>
    </location>
</feature>
<dbReference type="EMBL" id="CAADHB010000143">
    <property type="protein sequence ID" value="VFK80695.1"/>
    <property type="molecule type" value="Genomic_DNA"/>
</dbReference>
<dbReference type="EMBL" id="CAADFR010000200">
    <property type="protein sequence ID" value="VFK44906.1"/>
    <property type="molecule type" value="Genomic_DNA"/>
</dbReference>
<dbReference type="PANTHER" id="PTHR32182:SF22">
    <property type="entry name" value="ATP-DEPENDENT ENDONUCLEASE, OLD FAMILY-RELATED"/>
    <property type="match status" value="1"/>
</dbReference>
<dbReference type="Gene3D" id="3.40.50.300">
    <property type="entry name" value="P-loop containing nucleotide triphosphate hydrolases"/>
    <property type="match status" value="1"/>
</dbReference>
<sequence length="64" mass="7368">MRITHIDIRNFRKLKACRVEFSGEETIFVGANNSGKTSAMDALMLFLDKSRQKNIRVMDFTLSN</sequence>
<dbReference type="InterPro" id="IPR027417">
    <property type="entry name" value="P-loop_NTPase"/>
</dbReference>
<dbReference type="EMBL" id="CAADFU010000195">
    <property type="protein sequence ID" value="VFK49586.1"/>
    <property type="molecule type" value="Genomic_DNA"/>
</dbReference>
<evidence type="ECO:0000313" key="3">
    <source>
        <dbReference type="EMBL" id="VFK49586.1"/>
    </source>
</evidence>
<evidence type="ECO:0000313" key="2">
    <source>
        <dbReference type="EMBL" id="VFK44906.1"/>
    </source>
</evidence>
<evidence type="ECO:0000313" key="4">
    <source>
        <dbReference type="EMBL" id="VFK80695.1"/>
    </source>
</evidence>
<evidence type="ECO:0000259" key="1">
    <source>
        <dbReference type="Pfam" id="PF13175"/>
    </source>
</evidence>
<proteinExistence type="predicted"/>
<dbReference type="GO" id="GO:0000731">
    <property type="term" value="P:DNA synthesis involved in DNA repair"/>
    <property type="evidence" value="ECO:0007669"/>
    <property type="project" value="TreeGrafter"/>
</dbReference>
<dbReference type="Pfam" id="PF13175">
    <property type="entry name" value="AAA_15"/>
    <property type="match status" value="1"/>
</dbReference>
<gene>
    <name evidence="4" type="ORF">BECKSD772D_GA0070982_11433</name>
    <name evidence="3" type="ORF">BECKSD772E_GA0070983_11952</name>
    <name evidence="2" type="ORF">BECKSD772F_GA0070984_12003</name>
</gene>
<name>A0A450YTQ1_9GAMM</name>
<dbReference type="GO" id="GO:0006302">
    <property type="term" value="P:double-strand break repair"/>
    <property type="evidence" value="ECO:0007669"/>
    <property type="project" value="TreeGrafter"/>
</dbReference>
<dbReference type="AlphaFoldDB" id="A0A450YTQ1"/>
<organism evidence="2">
    <name type="scientific">Candidatus Kentrum sp. SD</name>
    <dbReference type="NCBI Taxonomy" id="2126332"/>
    <lineage>
        <taxon>Bacteria</taxon>
        <taxon>Pseudomonadati</taxon>
        <taxon>Pseudomonadota</taxon>
        <taxon>Gammaproteobacteria</taxon>
        <taxon>Candidatus Kentrum</taxon>
    </lineage>
</organism>
<protein>
    <submittedName>
        <fullName evidence="2">AAA ATPase domain-containing protein</fullName>
    </submittedName>
</protein>
<dbReference type="InterPro" id="IPR041685">
    <property type="entry name" value="AAA_GajA/Old/RecF-like"/>
</dbReference>